<organism evidence="4 5">
    <name type="scientific">Nocardioides lentus</name>
    <dbReference type="NCBI Taxonomy" id="338077"/>
    <lineage>
        <taxon>Bacteria</taxon>
        <taxon>Bacillati</taxon>
        <taxon>Actinomycetota</taxon>
        <taxon>Actinomycetes</taxon>
        <taxon>Propionibacteriales</taxon>
        <taxon>Nocardioidaceae</taxon>
        <taxon>Nocardioides</taxon>
    </lineage>
</organism>
<dbReference type="Pfam" id="PF00583">
    <property type="entry name" value="Acetyltransf_1"/>
    <property type="match status" value="1"/>
</dbReference>
<feature type="domain" description="N-acetyltransferase" evidence="3">
    <location>
        <begin position="91"/>
        <end position="228"/>
    </location>
</feature>
<accession>A0ABN2P5T1</accession>
<sequence>MTDQLDPLDMLAVPTPPAGDVELVALGGEHARWVAATHVAELPHGLFPRLGRGFVRRWHAAHVASPHGTAYVALRGGEPVGFLLGSTDRRAGVAWLLEHRRGPLVRAAARAFATRPRLLAEFAATRAGRYLRRLRGRPAAGTAGTPSAERIAVLEAIVVAPSARGNGIGTRLVARFLDDTTTAGADRVELVTKAGAEGAAAFYERVGWTRVGSHVDRDGDTVLTYRAPAVAGR</sequence>
<dbReference type="EMBL" id="BAAAMY010000003">
    <property type="protein sequence ID" value="GAA1913164.1"/>
    <property type="molecule type" value="Genomic_DNA"/>
</dbReference>
<dbReference type="InterPro" id="IPR050832">
    <property type="entry name" value="Bact_Acetyltransf"/>
</dbReference>
<keyword evidence="1" id="KW-0808">Transferase</keyword>
<evidence type="ECO:0000256" key="1">
    <source>
        <dbReference type="ARBA" id="ARBA00022679"/>
    </source>
</evidence>
<dbReference type="PANTHER" id="PTHR43877:SF2">
    <property type="entry name" value="AMINOALKYLPHOSPHONATE N-ACETYLTRANSFERASE-RELATED"/>
    <property type="match status" value="1"/>
</dbReference>
<name>A0ABN2P5T1_9ACTN</name>
<evidence type="ECO:0000256" key="2">
    <source>
        <dbReference type="ARBA" id="ARBA00023315"/>
    </source>
</evidence>
<dbReference type="InterPro" id="IPR016181">
    <property type="entry name" value="Acyl_CoA_acyltransferase"/>
</dbReference>
<dbReference type="Gene3D" id="3.40.630.30">
    <property type="match status" value="1"/>
</dbReference>
<dbReference type="PROSITE" id="PS51186">
    <property type="entry name" value="GNAT"/>
    <property type="match status" value="1"/>
</dbReference>
<keyword evidence="2" id="KW-0012">Acyltransferase</keyword>
<dbReference type="PANTHER" id="PTHR43877">
    <property type="entry name" value="AMINOALKYLPHOSPHONATE N-ACETYLTRANSFERASE-RELATED-RELATED"/>
    <property type="match status" value="1"/>
</dbReference>
<dbReference type="CDD" id="cd04301">
    <property type="entry name" value="NAT_SF"/>
    <property type="match status" value="1"/>
</dbReference>
<reference evidence="4 5" key="1">
    <citation type="journal article" date="2019" name="Int. J. Syst. Evol. Microbiol.">
        <title>The Global Catalogue of Microorganisms (GCM) 10K type strain sequencing project: providing services to taxonomists for standard genome sequencing and annotation.</title>
        <authorList>
            <consortium name="The Broad Institute Genomics Platform"/>
            <consortium name="The Broad Institute Genome Sequencing Center for Infectious Disease"/>
            <person name="Wu L."/>
            <person name="Ma J."/>
        </authorList>
    </citation>
    <scope>NUCLEOTIDE SEQUENCE [LARGE SCALE GENOMIC DNA]</scope>
    <source>
        <strain evidence="4 5">JCM 14046</strain>
    </source>
</reference>
<dbReference type="InterPro" id="IPR000182">
    <property type="entry name" value="GNAT_dom"/>
</dbReference>
<gene>
    <name evidence="4" type="ORF">GCM10009737_13240</name>
</gene>
<evidence type="ECO:0000313" key="4">
    <source>
        <dbReference type="EMBL" id="GAA1913164.1"/>
    </source>
</evidence>
<protein>
    <recommendedName>
        <fullName evidence="3">N-acetyltransferase domain-containing protein</fullName>
    </recommendedName>
</protein>
<keyword evidence="5" id="KW-1185">Reference proteome</keyword>
<dbReference type="SUPFAM" id="SSF55729">
    <property type="entry name" value="Acyl-CoA N-acyltransferases (Nat)"/>
    <property type="match status" value="1"/>
</dbReference>
<proteinExistence type="predicted"/>
<dbReference type="Proteomes" id="UP001501612">
    <property type="component" value="Unassembled WGS sequence"/>
</dbReference>
<comment type="caution">
    <text evidence="4">The sequence shown here is derived from an EMBL/GenBank/DDBJ whole genome shotgun (WGS) entry which is preliminary data.</text>
</comment>
<evidence type="ECO:0000313" key="5">
    <source>
        <dbReference type="Proteomes" id="UP001501612"/>
    </source>
</evidence>
<evidence type="ECO:0000259" key="3">
    <source>
        <dbReference type="PROSITE" id="PS51186"/>
    </source>
</evidence>